<keyword evidence="1" id="KW-0812">Transmembrane</keyword>
<dbReference type="STRING" id="742152.A0A2H3IUX7"/>
<dbReference type="AlphaFoldDB" id="A0A2H3IUX7"/>
<evidence type="ECO:0000313" key="3">
    <source>
        <dbReference type="Proteomes" id="UP000218811"/>
    </source>
</evidence>
<evidence type="ECO:0008006" key="4">
    <source>
        <dbReference type="Google" id="ProtNLM"/>
    </source>
</evidence>
<sequence length="234" mass="25670">MKPREYCCCAIPVIYTGIYATLTEQFVLGILAGTLSIGTPSIVGAATPSFAKWLFAIICYVGAAIQLMGFASVRQEKPILFRRYLTLHILITLAAFSIAGVWIVISAARHSTAQSSCTTTFFPGSSTDTITRDESNVLCKIIPWVDVGVMVALWVLLAVAQLYFYVVLSSYSAGQERDQRAYDSVYDPSKPLASDIPLATRADTWGLQQSPDVFANSRGYHDRPPIDQLNQQTL</sequence>
<protein>
    <recommendedName>
        <fullName evidence="4">Transmembrane protein</fullName>
    </recommendedName>
</protein>
<evidence type="ECO:0000313" key="2">
    <source>
        <dbReference type="EMBL" id="PCH33782.1"/>
    </source>
</evidence>
<dbReference type="OMA" id="PREYCCC"/>
<keyword evidence="1" id="KW-1133">Transmembrane helix</keyword>
<dbReference type="EMBL" id="KB467831">
    <property type="protein sequence ID" value="PCH33782.1"/>
    <property type="molecule type" value="Genomic_DNA"/>
</dbReference>
<dbReference type="Proteomes" id="UP000218811">
    <property type="component" value="Unassembled WGS sequence"/>
</dbReference>
<name>A0A2H3IUX7_WOLCO</name>
<evidence type="ECO:0000256" key="1">
    <source>
        <dbReference type="SAM" id="Phobius"/>
    </source>
</evidence>
<organism evidence="2 3">
    <name type="scientific">Wolfiporia cocos (strain MD-104)</name>
    <name type="common">Brown rot fungus</name>
    <dbReference type="NCBI Taxonomy" id="742152"/>
    <lineage>
        <taxon>Eukaryota</taxon>
        <taxon>Fungi</taxon>
        <taxon>Dikarya</taxon>
        <taxon>Basidiomycota</taxon>
        <taxon>Agaricomycotina</taxon>
        <taxon>Agaricomycetes</taxon>
        <taxon>Polyporales</taxon>
        <taxon>Phaeolaceae</taxon>
        <taxon>Wolfiporia</taxon>
    </lineage>
</organism>
<keyword evidence="1" id="KW-0472">Membrane</keyword>
<accession>A0A2H3IUX7</accession>
<reference evidence="2 3" key="1">
    <citation type="journal article" date="2012" name="Science">
        <title>The Paleozoic origin of enzymatic lignin decomposition reconstructed from 31 fungal genomes.</title>
        <authorList>
            <person name="Floudas D."/>
            <person name="Binder M."/>
            <person name="Riley R."/>
            <person name="Barry K."/>
            <person name="Blanchette R.A."/>
            <person name="Henrissat B."/>
            <person name="Martinez A.T."/>
            <person name="Otillar R."/>
            <person name="Spatafora J.W."/>
            <person name="Yadav J.S."/>
            <person name="Aerts A."/>
            <person name="Benoit I."/>
            <person name="Boyd A."/>
            <person name="Carlson A."/>
            <person name="Copeland A."/>
            <person name="Coutinho P.M."/>
            <person name="de Vries R.P."/>
            <person name="Ferreira P."/>
            <person name="Findley K."/>
            <person name="Foster B."/>
            <person name="Gaskell J."/>
            <person name="Glotzer D."/>
            <person name="Gorecki P."/>
            <person name="Heitman J."/>
            <person name="Hesse C."/>
            <person name="Hori C."/>
            <person name="Igarashi K."/>
            <person name="Jurgens J.A."/>
            <person name="Kallen N."/>
            <person name="Kersten P."/>
            <person name="Kohler A."/>
            <person name="Kuees U."/>
            <person name="Kumar T.K.A."/>
            <person name="Kuo A."/>
            <person name="LaButti K."/>
            <person name="Larrondo L.F."/>
            <person name="Lindquist E."/>
            <person name="Ling A."/>
            <person name="Lombard V."/>
            <person name="Lucas S."/>
            <person name="Lundell T."/>
            <person name="Martin R."/>
            <person name="McLaughlin D.J."/>
            <person name="Morgenstern I."/>
            <person name="Morin E."/>
            <person name="Murat C."/>
            <person name="Nagy L.G."/>
            <person name="Nolan M."/>
            <person name="Ohm R.A."/>
            <person name="Patyshakuliyeva A."/>
            <person name="Rokas A."/>
            <person name="Ruiz-Duenas F.J."/>
            <person name="Sabat G."/>
            <person name="Salamov A."/>
            <person name="Samejima M."/>
            <person name="Schmutz J."/>
            <person name="Slot J.C."/>
            <person name="St John F."/>
            <person name="Stenlid J."/>
            <person name="Sun H."/>
            <person name="Sun S."/>
            <person name="Syed K."/>
            <person name="Tsang A."/>
            <person name="Wiebenga A."/>
            <person name="Young D."/>
            <person name="Pisabarro A."/>
            <person name="Eastwood D.C."/>
            <person name="Martin F."/>
            <person name="Cullen D."/>
            <person name="Grigoriev I.V."/>
            <person name="Hibbett D.S."/>
        </authorList>
    </citation>
    <scope>NUCLEOTIDE SEQUENCE [LARGE SCALE GENOMIC DNA]</scope>
    <source>
        <strain evidence="2 3">MD-104</strain>
    </source>
</reference>
<dbReference type="OrthoDB" id="2552042at2759"/>
<feature type="transmembrane region" description="Helical" evidence="1">
    <location>
        <begin position="85"/>
        <end position="105"/>
    </location>
</feature>
<keyword evidence="3" id="KW-1185">Reference proteome</keyword>
<feature type="transmembrane region" description="Helical" evidence="1">
    <location>
        <begin position="53"/>
        <end position="73"/>
    </location>
</feature>
<gene>
    <name evidence="2" type="ORF">WOLCODRAFT_22241</name>
</gene>
<feature type="transmembrane region" description="Helical" evidence="1">
    <location>
        <begin position="141"/>
        <end position="168"/>
    </location>
</feature>
<proteinExistence type="predicted"/>